<gene>
    <name evidence="1" type="ORF">PR048_014636</name>
</gene>
<keyword evidence="2" id="KW-1185">Reference proteome</keyword>
<accession>A0ABQ9HES6</accession>
<evidence type="ECO:0000313" key="1">
    <source>
        <dbReference type="EMBL" id="KAJ8882822.1"/>
    </source>
</evidence>
<dbReference type="Proteomes" id="UP001159363">
    <property type="component" value="Chromosome 4"/>
</dbReference>
<comment type="caution">
    <text evidence="1">The sequence shown here is derived from an EMBL/GenBank/DDBJ whole genome shotgun (WGS) entry which is preliminary data.</text>
</comment>
<reference evidence="1 2" key="1">
    <citation type="submission" date="2023-02" db="EMBL/GenBank/DDBJ databases">
        <title>LHISI_Scaffold_Assembly.</title>
        <authorList>
            <person name="Stuart O.P."/>
            <person name="Cleave R."/>
            <person name="Magrath M.J.L."/>
            <person name="Mikheyev A.S."/>
        </authorList>
    </citation>
    <scope>NUCLEOTIDE SEQUENCE [LARGE SCALE GENOMIC DNA]</scope>
    <source>
        <strain evidence="1">Daus_M_001</strain>
        <tissue evidence="1">Leg muscle</tissue>
    </source>
</reference>
<proteinExistence type="predicted"/>
<evidence type="ECO:0000313" key="2">
    <source>
        <dbReference type="Proteomes" id="UP001159363"/>
    </source>
</evidence>
<organism evidence="1 2">
    <name type="scientific">Dryococelus australis</name>
    <dbReference type="NCBI Taxonomy" id="614101"/>
    <lineage>
        <taxon>Eukaryota</taxon>
        <taxon>Metazoa</taxon>
        <taxon>Ecdysozoa</taxon>
        <taxon>Arthropoda</taxon>
        <taxon>Hexapoda</taxon>
        <taxon>Insecta</taxon>
        <taxon>Pterygota</taxon>
        <taxon>Neoptera</taxon>
        <taxon>Polyneoptera</taxon>
        <taxon>Phasmatodea</taxon>
        <taxon>Verophasmatodea</taxon>
        <taxon>Anareolatae</taxon>
        <taxon>Phasmatidae</taxon>
        <taxon>Eurycanthinae</taxon>
        <taxon>Dryococelus</taxon>
    </lineage>
</organism>
<sequence length="334" mass="36576">MLSWGHQDEPGSIPGGLAPGFSHAGIVPYDPAGRRVFSPSPPSRSCIPALPHTQLASSSSALKNPKSLHFNLHTLLFERGSVKRRWGGPYVGEGVPYNFSPRRDAVRRQHRRPCEVRWPATHDSTCLSPAMRRHGWSSVPRTVVTDFRELTTEFLIHIGFLKCIIVTNKTGFIVGEFGTGKIPTARCAVFQKDWGRSMLGSCAEDEQAVYLIFSLYINDGIGGSADTHEKCTRATAVQYVWTPMVKEGIWGGGGERREAPIPCLRRHASSPAALIMQMPRAEFLSPPKCGLLVTYHQVPNPNDRGAAVAELLACSPPTKANRAQSLAGSLPNFR</sequence>
<name>A0ABQ9HES6_9NEOP</name>
<dbReference type="EMBL" id="JARBHB010000005">
    <property type="protein sequence ID" value="KAJ8882822.1"/>
    <property type="molecule type" value="Genomic_DNA"/>
</dbReference>
<protein>
    <submittedName>
        <fullName evidence="1">Uncharacterized protein</fullName>
    </submittedName>
</protein>